<dbReference type="RefSeq" id="WP_354279719.1">
    <property type="nucleotide sequence ID" value="NZ_JBEPMK010000001.1"/>
</dbReference>
<dbReference type="Pfam" id="PF05076">
    <property type="entry name" value="SUFU"/>
    <property type="match status" value="1"/>
</dbReference>
<comment type="caution">
    <text evidence="2">The sequence shown here is derived from an EMBL/GenBank/DDBJ whole genome shotgun (WGS) entry which is preliminary data.</text>
</comment>
<dbReference type="InterPro" id="IPR020941">
    <property type="entry name" value="SUFU-like_domain"/>
</dbReference>
<dbReference type="Proteomes" id="UP001549055">
    <property type="component" value="Unassembled WGS sequence"/>
</dbReference>
<evidence type="ECO:0000259" key="1">
    <source>
        <dbReference type="Pfam" id="PF05076"/>
    </source>
</evidence>
<dbReference type="InterPro" id="IPR037181">
    <property type="entry name" value="SUFU_N"/>
</dbReference>
<accession>A0ABV2JIE1</accession>
<organism evidence="2 3">
    <name type="scientific">Streptococcus gallinaceus</name>
    <dbReference type="NCBI Taxonomy" id="165758"/>
    <lineage>
        <taxon>Bacteria</taxon>
        <taxon>Bacillati</taxon>
        <taxon>Bacillota</taxon>
        <taxon>Bacilli</taxon>
        <taxon>Lactobacillales</taxon>
        <taxon>Streptococcaceae</taxon>
        <taxon>Streptococcus</taxon>
    </lineage>
</organism>
<dbReference type="PANTHER" id="PTHR10928:SF2">
    <property type="entry name" value="SUPPRESSOR OF FUSED HOMOLOG"/>
    <property type="match status" value="1"/>
</dbReference>
<feature type="domain" description="Suppressor of fused-like" evidence="1">
    <location>
        <begin position="48"/>
        <end position="204"/>
    </location>
</feature>
<keyword evidence="3" id="KW-1185">Reference proteome</keyword>
<dbReference type="PANTHER" id="PTHR10928">
    <property type="entry name" value="SUPPRESSOR OF FUSED"/>
    <property type="match status" value="1"/>
</dbReference>
<reference evidence="2 3" key="1">
    <citation type="submission" date="2024-06" db="EMBL/GenBank/DDBJ databases">
        <title>Genomic Encyclopedia of Type Strains, Phase IV (KMG-IV): sequencing the most valuable type-strain genomes for metagenomic binning, comparative biology and taxonomic classification.</title>
        <authorList>
            <person name="Goeker M."/>
        </authorList>
    </citation>
    <scope>NUCLEOTIDE SEQUENCE [LARGE SCALE GENOMIC DNA]</scope>
    <source>
        <strain evidence="2 3">DSM 15349</strain>
    </source>
</reference>
<evidence type="ECO:0000313" key="2">
    <source>
        <dbReference type="EMBL" id="MET3643666.1"/>
    </source>
</evidence>
<protein>
    <recommendedName>
        <fullName evidence="1">Suppressor of fused-like domain-containing protein</fullName>
    </recommendedName>
</protein>
<evidence type="ECO:0000313" key="3">
    <source>
        <dbReference type="Proteomes" id="UP001549055"/>
    </source>
</evidence>
<dbReference type="EMBL" id="JBEPMK010000001">
    <property type="protein sequence ID" value="MET3643666.1"/>
    <property type="molecule type" value="Genomic_DNA"/>
</dbReference>
<proteinExistence type="predicted"/>
<name>A0ABV2JIE1_9STRE</name>
<dbReference type="SUPFAM" id="SSF103359">
    <property type="entry name" value="Suppressor of Fused, N-terminal domain"/>
    <property type="match status" value="1"/>
</dbReference>
<dbReference type="InterPro" id="IPR007768">
    <property type="entry name" value="Suppressor_of_fused"/>
</dbReference>
<gene>
    <name evidence="2" type="ORF">ABID27_000283</name>
</gene>
<sequence length="208" mass="23458">MSSENETSPQKIPAGWQSITDAFLLSYPGQDKPRQLSASPSRLEGGKHSLEGITIYDAGDYWHFVTYGLSDVYDQGTDTTSFGMEFTYKLKKYPDDNEEKVIIGTANLLKSLASLTREKGELFGPYEYVYTGQTEGVDVDQQSLLTGFICVPDDTVEKVQTPNEEVRFIQFVGVTDAELRSLTDSQSVQRLYSEIPDFITDYRRQSLR</sequence>